<proteinExistence type="predicted"/>
<gene>
    <name evidence="2" type="ORF">VB776_16385</name>
</gene>
<sequence>MNHETKTTILTHLESVLEYFTDSDISGLRGFLLSLTPFIISLTSMNQILSTISAISGIIWLWVCIYYKIKAAKTTKKDE</sequence>
<name>A0ABU5S7R5_9BACT</name>
<organism evidence="2 3">
    <name type="scientific">Arcicella gelida</name>
    <dbReference type="NCBI Taxonomy" id="2984195"/>
    <lineage>
        <taxon>Bacteria</taxon>
        <taxon>Pseudomonadati</taxon>
        <taxon>Bacteroidota</taxon>
        <taxon>Cytophagia</taxon>
        <taxon>Cytophagales</taxon>
        <taxon>Flectobacillaceae</taxon>
        <taxon>Arcicella</taxon>
    </lineage>
</organism>
<keyword evidence="3" id="KW-1185">Reference proteome</keyword>
<keyword evidence="1" id="KW-1133">Transmembrane helix</keyword>
<evidence type="ECO:0000256" key="1">
    <source>
        <dbReference type="SAM" id="Phobius"/>
    </source>
</evidence>
<feature type="transmembrane region" description="Helical" evidence="1">
    <location>
        <begin position="48"/>
        <end position="67"/>
    </location>
</feature>
<keyword evidence="1" id="KW-0812">Transmembrane</keyword>
<reference evidence="2 3" key="1">
    <citation type="submission" date="2023-12" db="EMBL/GenBank/DDBJ databases">
        <title>Novel species of the genus Arcicella isolated from rivers.</title>
        <authorList>
            <person name="Lu H."/>
        </authorList>
    </citation>
    <scope>NUCLEOTIDE SEQUENCE [LARGE SCALE GENOMIC DNA]</scope>
    <source>
        <strain evidence="2 3">DC2W</strain>
    </source>
</reference>
<keyword evidence="1" id="KW-0472">Membrane</keyword>
<dbReference type="EMBL" id="JAYGIL010000021">
    <property type="protein sequence ID" value="MEA5404512.1"/>
    <property type="molecule type" value="Genomic_DNA"/>
</dbReference>
<evidence type="ECO:0000313" key="2">
    <source>
        <dbReference type="EMBL" id="MEA5404512.1"/>
    </source>
</evidence>
<protein>
    <submittedName>
        <fullName evidence="2">Uncharacterized protein</fullName>
    </submittedName>
</protein>
<dbReference type="Proteomes" id="UP001303899">
    <property type="component" value="Unassembled WGS sequence"/>
</dbReference>
<accession>A0ABU5S7R5</accession>
<evidence type="ECO:0000313" key="3">
    <source>
        <dbReference type="Proteomes" id="UP001303899"/>
    </source>
</evidence>
<dbReference type="RefSeq" id="WP_323697913.1">
    <property type="nucleotide sequence ID" value="NZ_JAYGIL010000021.1"/>
</dbReference>
<comment type="caution">
    <text evidence="2">The sequence shown here is derived from an EMBL/GenBank/DDBJ whole genome shotgun (WGS) entry which is preliminary data.</text>
</comment>